<feature type="chain" id="PRO_5009938659" evidence="5">
    <location>
        <begin position="24"/>
        <end position="361"/>
    </location>
</feature>
<dbReference type="OrthoDB" id="9783047at2"/>
<feature type="coiled-coil region" evidence="4">
    <location>
        <begin position="109"/>
        <end position="160"/>
    </location>
</feature>
<keyword evidence="4" id="KW-0175">Coiled coil</keyword>
<comment type="similarity">
    <text evidence="2">Belongs to the membrane fusion protein (MFP) (TC 8.A.1) family.</text>
</comment>
<proteinExistence type="inferred from homology"/>
<dbReference type="Gene3D" id="2.40.420.20">
    <property type="match status" value="1"/>
</dbReference>
<dbReference type="EMBL" id="FTLW01000003">
    <property type="protein sequence ID" value="SIQ62713.1"/>
    <property type="molecule type" value="Genomic_DNA"/>
</dbReference>
<dbReference type="Gene3D" id="1.10.287.470">
    <property type="entry name" value="Helix hairpin bin"/>
    <property type="match status" value="1"/>
</dbReference>
<feature type="domain" description="Multidrug resistance protein MdtA-like C-terminal permuted SH3" evidence="8">
    <location>
        <begin position="280"/>
        <end position="339"/>
    </location>
</feature>
<feature type="domain" description="Multidrug resistance protein MdtA-like barrel-sandwich hybrid" evidence="6">
    <location>
        <begin position="69"/>
        <end position="189"/>
    </location>
</feature>
<feature type="domain" description="CusB-like beta-barrel" evidence="7">
    <location>
        <begin position="200"/>
        <end position="275"/>
    </location>
</feature>
<organism evidence="9 10">
    <name type="scientific">Solilutibacter tolerans</name>
    <dbReference type="NCBI Taxonomy" id="1604334"/>
    <lineage>
        <taxon>Bacteria</taxon>
        <taxon>Pseudomonadati</taxon>
        <taxon>Pseudomonadota</taxon>
        <taxon>Gammaproteobacteria</taxon>
        <taxon>Lysobacterales</taxon>
        <taxon>Lysobacteraceae</taxon>
        <taxon>Solilutibacter</taxon>
    </lineage>
</organism>
<dbReference type="InterPro" id="IPR058792">
    <property type="entry name" value="Beta-barrel_RND_2"/>
</dbReference>
<dbReference type="PROSITE" id="PS51257">
    <property type="entry name" value="PROKAR_LIPOPROTEIN"/>
    <property type="match status" value="1"/>
</dbReference>
<gene>
    <name evidence="9" type="ORF">SAMN05421546_1605</name>
</gene>
<dbReference type="GO" id="GO:0015562">
    <property type="term" value="F:efflux transmembrane transporter activity"/>
    <property type="evidence" value="ECO:0007669"/>
    <property type="project" value="TreeGrafter"/>
</dbReference>
<dbReference type="RefSeq" id="WP_076587018.1">
    <property type="nucleotide sequence ID" value="NZ_FTLW01000003.1"/>
</dbReference>
<feature type="signal peptide" evidence="5">
    <location>
        <begin position="1"/>
        <end position="23"/>
    </location>
</feature>
<dbReference type="Gene3D" id="2.40.30.170">
    <property type="match status" value="1"/>
</dbReference>
<evidence type="ECO:0000256" key="2">
    <source>
        <dbReference type="ARBA" id="ARBA00009477"/>
    </source>
</evidence>
<dbReference type="SUPFAM" id="SSF111369">
    <property type="entry name" value="HlyD-like secretion proteins"/>
    <property type="match status" value="1"/>
</dbReference>
<dbReference type="FunFam" id="2.40.30.170:FF:000010">
    <property type="entry name" value="Efflux RND transporter periplasmic adaptor subunit"/>
    <property type="match status" value="1"/>
</dbReference>
<reference evidence="10" key="1">
    <citation type="submission" date="2017-01" db="EMBL/GenBank/DDBJ databases">
        <authorList>
            <person name="Varghese N."/>
            <person name="Submissions S."/>
        </authorList>
    </citation>
    <scope>NUCLEOTIDE SEQUENCE [LARGE SCALE GENOMIC DNA]</scope>
    <source>
        <strain evidence="10">UM1</strain>
    </source>
</reference>
<dbReference type="Pfam" id="PF25917">
    <property type="entry name" value="BSH_RND"/>
    <property type="match status" value="1"/>
</dbReference>
<keyword evidence="5" id="KW-0732">Signal</keyword>
<keyword evidence="3" id="KW-0813">Transport</keyword>
<dbReference type="Proteomes" id="UP000241788">
    <property type="component" value="Unassembled WGS sequence"/>
</dbReference>
<dbReference type="AlphaFoldDB" id="A0A1N6UAU8"/>
<comment type="subcellular location">
    <subcellularLocation>
        <location evidence="1">Cell envelope</location>
    </subcellularLocation>
</comment>
<sequence>MRHDHSPRAAACTVLLSSLLVLGACGGGKEAGSQGADRNQAVPVGIQSVRQERWVDEVQALGTVKARESVEVTAKVSETVQRVHFESGQQVGRGAALVTLTGQQQIAALRSAEAALAEAEKLYQRQAQLASQQLIARASLDSQQATRDAARAQVAQIRANLSDRVIRAPFAGVLGIRQVSPGALVTPGTVIATLDDVSRVYVDFPLPERAIAGAGEGQAVTATTTAWPGRSFDGTVSTVAARIDEGSRAATVRADFPNPDRALKPGMLMEVRLARGEAPALVIPEIAVQQVGSETFVWRVKQDGSIEKAQIEVGGRVPGKVMVAKGLAAGDRIVTAGVGKLKAGDKVTQASEAPAAAAAKG</sequence>
<dbReference type="Gene3D" id="2.40.50.100">
    <property type="match status" value="1"/>
</dbReference>
<dbReference type="InterPro" id="IPR058627">
    <property type="entry name" value="MdtA-like_C"/>
</dbReference>
<dbReference type="InterPro" id="IPR058625">
    <property type="entry name" value="MdtA-like_BSH"/>
</dbReference>
<dbReference type="InterPro" id="IPR006143">
    <property type="entry name" value="RND_pump_MFP"/>
</dbReference>
<evidence type="ECO:0000256" key="1">
    <source>
        <dbReference type="ARBA" id="ARBA00004196"/>
    </source>
</evidence>
<evidence type="ECO:0000313" key="10">
    <source>
        <dbReference type="Proteomes" id="UP000241788"/>
    </source>
</evidence>
<evidence type="ECO:0000256" key="5">
    <source>
        <dbReference type="SAM" id="SignalP"/>
    </source>
</evidence>
<dbReference type="Pfam" id="PF25954">
    <property type="entry name" value="Beta-barrel_RND_2"/>
    <property type="match status" value="1"/>
</dbReference>
<evidence type="ECO:0000259" key="7">
    <source>
        <dbReference type="Pfam" id="PF25954"/>
    </source>
</evidence>
<accession>A0A1N6UAU8</accession>
<evidence type="ECO:0000259" key="8">
    <source>
        <dbReference type="Pfam" id="PF25967"/>
    </source>
</evidence>
<dbReference type="PANTHER" id="PTHR30469">
    <property type="entry name" value="MULTIDRUG RESISTANCE PROTEIN MDTA"/>
    <property type="match status" value="1"/>
</dbReference>
<evidence type="ECO:0000256" key="3">
    <source>
        <dbReference type="ARBA" id="ARBA00022448"/>
    </source>
</evidence>
<dbReference type="NCBIfam" id="TIGR01730">
    <property type="entry name" value="RND_mfp"/>
    <property type="match status" value="1"/>
</dbReference>
<name>A0A1N6UAU8_9GAMM</name>
<dbReference type="STRING" id="1604334.SAMN05421546_1605"/>
<keyword evidence="10" id="KW-1185">Reference proteome</keyword>
<dbReference type="Pfam" id="PF25967">
    <property type="entry name" value="RND-MFP_C"/>
    <property type="match status" value="1"/>
</dbReference>
<evidence type="ECO:0000256" key="4">
    <source>
        <dbReference type="SAM" id="Coils"/>
    </source>
</evidence>
<dbReference type="GO" id="GO:1990281">
    <property type="term" value="C:efflux pump complex"/>
    <property type="evidence" value="ECO:0007669"/>
    <property type="project" value="TreeGrafter"/>
</dbReference>
<evidence type="ECO:0000259" key="6">
    <source>
        <dbReference type="Pfam" id="PF25917"/>
    </source>
</evidence>
<protein>
    <submittedName>
        <fullName evidence="9">Membrane fusion protein, multidrug efflux system</fullName>
    </submittedName>
</protein>
<evidence type="ECO:0000313" key="9">
    <source>
        <dbReference type="EMBL" id="SIQ62713.1"/>
    </source>
</evidence>
<dbReference type="PANTHER" id="PTHR30469:SF16">
    <property type="entry name" value="HAE1 FAMILY EFFLUX PUMP MFP COMPONENT"/>
    <property type="match status" value="1"/>
</dbReference>